<evidence type="ECO:0000313" key="1">
    <source>
        <dbReference type="EMBL" id="CAB3262614.1"/>
    </source>
</evidence>
<dbReference type="OrthoDB" id="342131at2759"/>
<accession>A0A8S1BJA1</accession>
<keyword evidence="2" id="KW-1185">Reference proteome</keyword>
<dbReference type="EMBL" id="CADEBC010001066">
    <property type="protein sequence ID" value="CAB3262614.1"/>
    <property type="molecule type" value="Genomic_DNA"/>
</dbReference>
<protein>
    <submittedName>
        <fullName evidence="1">Uncharacterized protein</fullName>
    </submittedName>
</protein>
<reference evidence="1 2" key="1">
    <citation type="submission" date="2020-04" db="EMBL/GenBank/DDBJ databases">
        <authorList>
            <person name="Wallbank WR R."/>
            <person name="Pardo Diaz C."/>
            <person name="Kozak K."/>
            <person name="Martin S."/>
            <person name="Jiggins C."/>
            <person name="Moest M."/>
            <person name="Warren A I."/>
            <person name="Byers J.R.P. K."/>
            <person name="Montejo-Kovacevich G."/>
            <person name="Yen C E."/>
        </authorList>
    </citation>
    <scope>NUCLEOTIDE SEQUENCE [LARGE SCALE GENOMIC DNA]</scope>
</reference>
<proteinExistence type="predicted"/>
<evidence type="ECO:0000313" key="2">
    <source>
        <dbReference type="Proteomes" id="UP000494106"/>
    </source>
</evidence>
<dbReference type="AlphaFoldDB" id="A0A8S1BJA1"/>
<gene>
    <name evidence="1" type="ORF">APLA_LOCUS18489</name>
</gene>
<dbReference type="Proteomes" id="UP000494106">
    <property type="component" value="Unassembled WGS sequence"/>
</dbReference>
<name>A0A8S1BJA1_ARCPL</name>
<sequence>MEAEVCIFEPTPLIHTAATTHGLEYRWVQTGKLVADGPITALSWNLEGTRATHGREDIAIMASGVALSR</sequence>
<organism evidence="1 2">
    <name type="scientific">Arctia plantaginis</name>
    <name type="common">Wood tiger moth</name>
    <name type="synonym">Phalaena plantaginis</name>
    <dbReference type="NCBI Taxonomy" id="874455"/>
    <lineage>
        <taxon>Eukaryota</taxon>
        <taxon>Metazoa</taxon>
        <taxon>Ecdysozoa</taxon>
        <taxon>Arthropoda</taxon>
        <taxon>Hexapoda</taxon>
        <taxon>Insecta</taxon>
        <taxon>Pterygota</taxon>
        <taxon>Neoptera</taxon>
        <taxon>Endopterygota</taxon>
        <taxon>Lepidoptera</taxon>
        <taxon>Glossata</taxon>
        <taxon>Ditrysia</taxon>
        <taxon>Noctuoidea</taxon>
        <taxon>Erebidae</taxon>
        <taxon>Arctiinae</taxon>
        <taxon>Arctia</taxon>
    </lineage>
</organism>
<comment type="caution">
    <text evidence="1">The sequence shown here is derived from an EMBL/GenBank/DDBJ whole genome shotgun (WGS) entry which is preliminary data.</text>
</comment>